<gene>
    <name evidence="1" type="ORF">BGZ95_006710</name>
</gene>
<name>A0AAD4D0R5_9FUNG</name>
<reference evidence="1" key="1">
    <citation type="journal article" date="2020" name="Fungal Divers.">
        <title>Resolving the Mortierellaceae phylogeny through synthesis of multi-gene phylogenetics and phylogenomics.</title>
        <authorList>
            <person name="Vandepol N."/>
            <person name="Liber J."/>
            <person name="Desiro A."/>
            <person name="Na H."/>
            <person name="Kennedy M."/>
            <person name="Barry K."/>
            <person name="Grigoriev I.V."/>
            <person name="Miller A.N."/>
            <person name="O'Donnell K."/>
            <person name="Stajich J.E."/>
            <person name="Bonito G."/>
        </authorList>
    </citation>
    <scope>NUCLEOTIDE SEQUENCE</scope>
    <source>
        <strain evidence="1">NRRL 28262</strain>
    </source>
</reference>
<keyword evidence="2" id="KW-1185">Reference proteome</keyword>
<evidence type="ECO:0000313" key="2">
    <source>
        <dbReference type="Proteomes" id="UP001194580"/>
    </source>
</evidence>
<protein>
    <submittedName>
        <fullName evidence="1">Uncharacterized protein</fullName>
    </submittedName>
</protein>
<feature type="non-terminal residue" evidence="1">
    <location>
        <position position="1"/>
    </location>
</feature>
<evidence type="ECO:0000313" key="1">
    <source>
        <dbReference type="EMBL" id="KAG0252129.1"/>
    </source>
</evidence>
<proteinExistence type="predicted"/>
<organism evidence="1 2">
    <name type="scientific">Linnemannia exigua</name>
    <dbReference type="NCBI Taxonomy" id="604196"/>
    <lineage>
        <taxon>Eukaryota</taxon>
        <taxon>Fungi</taxon>
        <taxon>Fungi incertae sedis</taxon>
        <taxon>Mucoromycota</taxon>
        <taxon>Mortierellomycotina</taxon>
        <taxon>Mortierellomycetes</taxon>
        <taxon>Mortierellales</taxon>
        <taxon>Mortierellaceae</taxon>
        <taxon>Linnemannia</taxon>
    </lineage>
</organism>
<comment type="caution">
    <text evidence="1">The sequence shown here is derived from an EMBL/GenBank/DDBJ whole genome shotgun (WGS) entry which is preliminary data.</text>
</comment>
<dbReference type="Proteomes" id="UP001194580">
    <property type="component" value="Unassembled WGS sequence"/>
</dbReference>
<sequence>DLNNGSDPSQLSFLVTFRQNYIDFVSSISQTRLNNLFKFARISCKAPSISPAFAPQLINPTIMRDTLATAEATKKN</sequence>
<accession>A0AAD4D0R5</accession>
<dbReference type="EMBL" id="JAAAIL010003153">
    <property type="protein sequence ID" value="KAG0252129.1"/>
    <property type="molecule type" value="Genomic_DNA"/>
</dbReference>
<dbReference type="AlphaFoldDB" id="A0AAD4D0R5"/>